<feature type="transmembrane region" description="Helical" evidence="1">
    <location>
        <begin position="15"/>
        <end position="33"/>
    </location>
</feature>
<dbReference type="GO" id="GO:0015562">
    <property type="term" value="F:efflux transmembrane transporter activity"/>
    <property type="evidence" value="ECO:0007669"/>
    <property type="project" value="TreeGrafter"/>
</dbReference>
<keyword evidence="1" id="KW-0812">Transmembrane</keyword>
<dbReference type="STRING" id="869212.Turpa_1892"/>
<accession>I4B5I2</accession>
<dbReference type="InterPro" id="IPR011053">
    <property type="entry name" value="Single_hybrid_motif"/>
</dbReference>
<feature type="domain" description="Lipoyl-binding" evidence="2">
    <location>
        <begin position="70"/>
        <end position="132"/>
    </location>
</feature>
<organism evidence="4 5">
    <name type="scientific">Turneriella parva (strain ATCC BAA-1111 / DSM 21527 / NCTC 11395 / H)</name>
    <name type="common">Leptospira parva</name>
    <dbReference type="NCBI Taxonomy" id="869212"/>
    <lineage>
        <taxon>Bacteria</taxon>
        <taxon>Pseudomonadati</taxon>
        <taxon>Spirochaetota</taxon>
        <taxon>Spirochaetia</taxon>
        <taxon>Leptospirales</taxon>
        <taxon>Leptospiraceae</taxon>
        <taxon>Turneriella</taxon>
    </lineage>
</organism>
<evidence type="ECO:0000259" key="3">
    <source>
        <dbReference type="Pfam" id="PF25989"/>
    </source>
</evidence>
<name>I4B5I2_TURPD</name>
<dbReference type="PATRIC" id="fig|869212.3.peg.1894"/>
<dbReference type="Pfam" id="PF25989">
    <property type="entry name" value="YknX_C"/>
    <property type="match status" value="1"/>
</dbReference>
<sequence length="290" mass="32052">MAIAEKFKALWSNRYMRYGGIGILLLVFLIIFYRKPPVPTEIHRVTKGIYEASFEEDGVTRVKEKFSVFAPASGVLMRVEKHAGDLVKKGEVITHVMLDYMRPVKSPINGTILKVHRESEGPVEMGTPLLDIGDTAKLEIVSEILTRDVVALKPGNEVVITGWGGGALTGKIRTIEPAAFTKVSTLGVEEQRVRVLIDFQRPQEMGEGFQVRCRLIAKRVENSLTLPVGALFRDGEAWALYRVIKQRAVKTLVKIAETSGNVALVESGVAQGDEVVLFPGEKIREGVKVK</sequence>
<dbReference type="Gene3D" id="2.40.420.20">
    <property type="match status" value="1"/>
</dbReference>
<evidence type="ECO:0000313" key="5">
    <source>
        <dbReference type="Proteomes" id="UP000006048"/>
    </source>
</evidence>
<gene>
    <name evidence="4" type="ordered locus">Turpa_1892</name>
</gene>
<dbReference type="PANTHER" id="PTHR30469:SF15">
    <property type="entry name" value="HLYD FAMILY OF SECRETION PROTEINS"/>
    <property type="match status" value="1"/>
</dbReference>
<reference evidence="4 5" key="1">
    <citation type="submission" date="2012-06" db="EMBL/GenBank/DDBJ databases">
        <title>The complete chromosome of genome of Turneriella parva DSM 21527.</title>
        <authorList>
            <consortium name="US DOE Joint Genome Institute (JGI-PGF)"/>
            <person name="Lucas S."/>
            <person name="Han J."/>
            <person name="Lapidus A."/>
            <person name="Bruce D."/>
            <person name="Goodwin L."/>
            <person name="Pitluck S."/>
            <person name="Peters L."/>
            <person name="Kyrpides N."/>
            <person name="Mavromatis K."/>
            <person name="Ivanova N."/>
            <person name="Mikhailova N."/>
            <person name="Chertkov O."/>
            <person name="Detter J.C."/>
            <person name="Tapia R."/>
            <person name="Han C."/>
            <person name="Land M."/>
            <person name="Hauser L."/>
            <person name="Markowitz V."/>
            <person name="Cheng J.-F."/>
            <person name="Hugenholtz P."/>
            <person name="Woyke T."/>
            <person name="Wu D."/>
            <person name="Gronow S."/>
            <person name="Wellnitz S."/>
            <person name="Brambilla E."/>
            <person name="Klenk H.-P."/>
            <person name="Eisen J.A."/>
        </authorList>
    </citation>
    <scope>NUCLEOTIDE SEQUENCE [LARGE SCALE GENOMIC DNA]</scope>
    <source>
        <strain evidence="5">ATCC BAA-1111 / DSM 21527 / NCTC 11395 / H</strain>
    </source>
</reference>
<dbReference type="PANTHER" id="PTHR30469">
    <property type="entry name" value="MULTIDRUG RESISTANCE PROTEIN MDTA"/>
    <property type="match status" value="1"/>
</dbReference>
<dbReference type="OrthoDB" id="9791520at2"/>
<dbReference type="AlphaFoldDB" id="I4B5I2"/>
<evidence type="ECO:0000313" key="4">
    <source>
        <dbReference type="EMBL" id="AFM12539.1"/>
    </source>
</evidence>
<dbReference type="RefSeq" id="WP_014803048.1">
    <property type="nucleotide sequence ID" value="NC_018020.1"/>
</dbReference>
<dbReference type="InterPro" id="IPR000089">
    <property type="entry name" value="Biotin_lipoyl"/>
</dbReference>
<dbReference type="KEGG" id="tpx:Turpa_1892"/>
<dbReference type="InterPro" id="IPR058637">
    <property type="entry name" value="YknX-like_C"/>
</dbReference>
<dbReference type="Pfam" id="PF00364">
    <property type="entry name" value="Biotin_lipoyl"/>
    <property type="match status" value="1"/>
</dbReference>
<keyword evidence="1" id="KW-0472">Membrane</keyword>
<dbReference type="Gene3D" id="2.40.50.100">
    <property type="match status" value="1"/>
</dbReference>
<dbReference type="GO" id="GO:1990281">
    <property type="term" value="C:efflux pump complex"/>
    <property type="evidence" value="ECO:0007669"/>
    <property type="project" value="TreeGrafter"/>
</dbReference>
<evidence type="ECO:0000256" key="1">
    <source>
        <dbReference type="SAM" id="Phobius"/>
    </source>
</evidence>
<feature type="domain" description="YknX-like C-terminal permuted SH3-like" evidence="3">
    <location>
        <begin position="224"/>
        <end position="290"/>
    </location>
</feature>
<proteinExistence type="predicted"/>
<dbReference type="Proteomes" id="UP000006048">
    <property type="component" value="Chromosome"/>
</dbReference>
<dbReference type="HOGENOM" id="CLU_955786_0_0_12"/>
<protein>
    <submittedName>
        <fullName evidence="4">Biotin/lipoyl attachment domain-containing protein</fullName>
    </submittedName>
</protein>
<dbReference type="SUPFAM" id="SSF51230">
    <property type="entry name" value="Single hybrid motif"/>
    <property type="match status" value="1"/>
</dbReference>
<dbReference type="EMBL" id="CP002959">
    <property type="protein sequence ID" value="AFM12539.1"/>
    <property type="molecule type" value="Genomic_DNA"/>
</dbReference>
<evidence type="ECO:0000259" key="2">
    <source>
        <dbReference type="Pfam" id="PF00364"/>
    </source>
</evidence>
<keyword evidence="5" id="KW-1185">Reference proteome</keyword>
<keyword evidence="1" id="KW-1133">Transmembrane helix</keyword>